<protein>
    <submittedName>
        <fullName evidence="3">FAD dependent oxidoreductase</fullName>
    </submittedName>
</protein>
<proteinExistence type="predicted"/>
<dbReference type="PRINTS" id="PR00420">
    <property type="entry name" value="RNGMNOXGNASE"/>
</dbReference>
<gene>
    <name evidence="3" type="ORF">DF182_23415</name>
</gene>
<dbReference type="AlphaFoldDB" id="A0A365XSW8"/>
<evidence type="ECO:0000313" key="4">
    <source>
        <dbReference type="Proteomes" id="UP000253410"/>
    </source>
</evidence>
<dbReference type="InterPro" id="IPR036188">
    <property type="entry name" value="FAD/NAD-bd_sf"/>
</dbReference>
<dbReference type="InterPro" id="IPR002938">
    <property type="entry name" value="FAD-bd"/>
</dbReference>
<keyword evidence="4" id="KW-1185">Reference proteome</keyword>
<reference evidence="3 4" key="1">
    <citation type="submission" date="2018-05" db="EMBL/GenBank/DDBJ databases">
        <title>Chitinophaga sp. K3CV102501T nov., isolated from isolated from a monsoon evergreen broad-leaved forest soil.</title>
        <authorList>
            <person name="Lv Y."/>
        </authorList>
    </citation>
    <scope>NUCLEOTIDE SEQUENCE [LARGE SCALE GENOMIC DNA]</scope>
    <source>
        <strain evidence="3 4">GDMCC 1.1325</strain>
    </source>
</reference>
<evidence type="ECO:0000256" key="1">
    <source>
        <dbReference type="SAM" id="MobiDB-lite"/>
    </source>
</evidence>
<dbReference type="RefSeq" id="WP_113618212.1">
    <property type="nucleotide sequence ID" value="NZ_QFFJ01000002.1"/>
</dbReference>
<evidence type="ECO:0000313" key="3">
    <source>
        <dbReference type="EMBL" id="RBL89467.1"/>
    </source>
</evidence>
<accession>A0A365XSW8</accession>
<feature type="region of interest" description="Disordered" evidence="1">
    <location>
        <begin position="33"/>
        <end position="53"/>
    </location>
</feature>
<dbReference type="Gene3D" id="3.50.50.60">
    <property type="entry name" value="FAD/NAD(P)-binding domain"/>
    <property type="match status" value="1"/>
</dbReference>
<dbReference type="EMBL" id="QFFJ01000002">
    <property type="protein sequence ID" value="RBL89467.1"/>
    <property type="molecule type" value="Genomic_DNA"/>
</dbReference>
<dbReference type="OrthoDB" id="9790035at2"/>
<dbReference type="SUPFAM" id="SSF51905">
    <property type="entry name" value="FAD/NAD(P)-binding domain"/>
    <property type="match status" value="1"/>
</dbReference>
<feature type="domain" description="FAD-binding" evidence="2">
    <location>
        <begin position="2"/>
        <end position="338"/>
    </location>
</feature>
<name>A0A365XSW8_9BACT</name>
<organism evidence="3 4">
    <name type="scientific">Chitinophaga flava</name>
    <dbReference type="NCBI Taxonomy" id="2259036"/>
    <lineage>
        <taxon>Bacteria</taxon>
        <taxon>Pseudomonadati</taxon>
        <taxon>Bacteroidota</taxon>
        <taxon>Chitinophagia</taxon>
        <taxon>Chitinophagales</taxon>
        <taxon>Chitinophagaceae</taxon>
        <taxon>Chitinophaga</taxon>
    </lineage>
</organism>
<dbReference type="PANTHER" id="PTHR43422:SF3">
    <property type="entry name" value="THIAMINE THIAZOLE SYNTHASE"/>
    <property type="match status" value="1"/>
</dbReference>
<dbReference type="GO" id="GO:0071949">
    <property type="term" value="F:FAD binding"/>
    <property type="evidence" value="ECO:0007669"/>
    <property type="project" value="InterPro"/>
</dbReference>
<dbReference type="Pfam" id="PF01494">
    <property type="entry name" value="FAD_binding_3"/>
    <property type="match status" value="1"/>
</dbReference>
<sequence>MKAIIIGGGMAGLMTARVLADFYEEITIIDRDKISTSPDPRPGTPQARHPHHLTPKGRMILEQLFPGLNETLLKNGAHNSKGKEILFDYPFGHINLQTPTEDAACSRSMLEWHIHQYVQRLANISFLNSVTVTDLKFVSQENRICGITGRGEQQLPVELSADLVVFAGGYHSHLPDWLKRYGYEVPQPEILTTDIGYSTRHYSIPGEQIPHWDLLHIEKRKNGNTPTCVVSFMEGEVMEIILGNIGGLYPPTTTEAFEQELSELNNDVLTGILRTATPLEAPRGYRMKQVFRQHYEKMPDWPAGLLVIGDALCSFDPIYGTGITVAALQAASLQTMLSKNQLQPIPDFEVSYLKAVQHIIEPSWWINAVADLRHPAVQHIYSEPLKNIAFAQAFLDKILEFAVVQNQMEIFGLIWLVSTSFYPLHELFNEKIYQLLQAAGYGGVWEHMTREEQFSA</sequence>
<evidence type="ECO:0000259" key="2">
    <source>
        <dbReference type="Pfam" id="PF01494"/>
    </source>
</evidence>
<comment type="caution">
    <text evidence="3">The sequence shown here is derived from an EMBL/GenBank/DDBJ whole genome shotgun (WGS) entry which is preliminary data.</text>
</comment>
<dbReference type="PANTHER" id="PTHR43422">
    <property type="entry name" value="THIAMINE THIAZOLE SYNTHASE"/>
    <property type="match status" value="1"/>
</dbReference>
<dbReference type="Proteomes" id="UP000253410">
    <property type="component" value="Unassembled WGS sequence"/>
</dbReference>